<keyword evidence="3 6" id="KW-0812">Transmembrane</keyword>
<dbReference type="GO" id="GO:0005886">
    <property type="term" value="C:plasma membrane"/>
    <property type="evidence" value="ECO:0007669"/>
    <property type="project" value="UniProtKB-SubCell"/>
</dbReference>
<evidence type="ECO:0000256" key="3">
    <source>
        <dbReference type="ARBA" id="ARBA00022692"/>
    </source>
</evidence>
<evidence type="ECO:0000256" key="5">
    <source>
        <dbReference type="ARBA" id="ARBA00023136"/>
    </source>
</evidence>
<evidence type="ECO:0000313" key="8">
    <source>
        <dbReference type="EMBL" id="BAB59792.1"/>
    </source>
</evidence>
<evidence type="ECO:0000256" key="1">
    <source>
        <dbReference type="ARBA" id="ARBA00004651"/>
    </source>
</evidence>
<feature type="transmembrane region" description="Helical" evidence="6">
    <location>
        <begin position="232"/>
        <end position="251"/>
    </location>
</feature>
<feature type="transmembrane region" description="Helical" evidence="6">
    <location>
        <begin position="71"/>
        <end position="92"/>
    </location>
</feature>
<dbReference type="OrthoDB" id="204088at2157"/>
<dbReference type="PANTHER" id="PTHR42709">
    <property type="entry name" value="ALKALINE PHOSPHATASE LIKE PROTEIN"/>
    <property type="match status" value="1"/>
</dbReference>
<protein>
    <submittedName>
        <fullName evidence="8">Alkaline phosphatase</fullName>
    </submittedName>
</protein>
<keyword evidence="9" id="KW-1185">Reference proteome</keyword>
<evidence type="ECO:0000256" key="4">
    <source>
        <dbReference type="ARBA" id="ARBA00022989"/>
    </source>
</evidence>
<dbReference type="Proteomes" id="UP000001017">
    <property type="component" value="Chromosome"/>
</dbReference>
<dbReference type="EMBL" id="BA000011">
    <property type="protein sequence ID" value="BAB59792.1"/>
    <property type="molecule type" value="Genomic_DNA"/>
</dbReference>
<keyword evidence="5 6" id="KW-0472">Membrane</keyword>
<proteinExistence type="predicted"/>
<gene>
    <name evidence="8" type="ORF">TVG0645996</name>
</gene>
<dbReference type="eggNOG" id="arCOG03117">
    <property type="taxonomic scope" value="Archaea"/>
</dbReference>
<feature type="transmembrane region" description="Helical" evidence="6">
    <location>
        <begin position="104"/>
        <end position="123"/>
    </location>
</feature>
<evidence type="ECO:0000313" key="9">
    <source>
        <dbReference type="Proteomes" id="UP000001017"/>
    </source>
</evidence>
<dbReference type="DNASU" id="1441757"/>
<name>Q97B09_THEVO</name>
<sequence>MGISVASSNKPNNYDRYFNIYGVVIAAVLAAIAAIEIFEIFELPFEKYFAGIDIASIFSFTTKVVSDSSYVGIFILMTLESMFIPIPSEVILPLSGFLVYQGSFNFAVVLADTIIASMVGSFIDYFLGLYLGRPIIVKILSYFSISEDSLSRAETWIDKMGSFSVFLARFIPGIRSLISLPAGMLKMKMWLFALMTFLGSFIWSFSLIYLGYSAGPYWSVAVKNFSALLDQIIIDVVFLASLAYIFYYIFLKIKRRQHALD</sequence>
<accession>Q97B09</accession>
<dbReference type="STRING" id="273116.gene:9381438"/>
<evidence type="ECO:0000259" key="7">
    <source>
        <dbReference type="Pfam" id="PF09335"/>
    </source>
</evidence>
<dbReference type="KEGG" id="tvo:TVG0645996"/>
<dbReference type="Pfam" id="PF09335">
    <property type="entry name" value="VTT_dom"/>
    <property type="match status" value="1"/>
</dbReference>
<feature type="domain" description="VTT" evidence="7">
    <location>
        <begin position="86"/>
        <end position="213"/>
    </location>
</feature>
<comment type="subcellular location">
    <subcellularLocation>
        <location evidence="1">Cell membrane</location>
        <topology evidence="1">Multi-pass membrane protein</topology>
    </subcellularLocation>
</comment>
<dbReference type="PANTHER" id="PTHR42709:SF6">
    <property type="entry name" value="UNDECAPRENYL PHOSPHATE TRANSPORTER A"/>
    <property type="match status" value="1"/>
</dbReference>
<organism evidence="8 9">
    <name type="scientific">Thermoplasma volcanium (strain ATCC 51530 / DSM 4299 / JCM 9571 / NBRC 15438 / GSS1)</name>
    <dbReference type="NCBI Taxonomy" id="273116"/>
    <lineage>
        <taxon>Archaea</taxon>
        <taxon>Methanobacteriati</taxon>
        <taxon>Thermoplasmatota</taxon>
        <taxon>Thermoplasmata</taxon>
        <taxon>Thermoplasmatales</taxon>
        <taxon>Thermoplasmataceae</taxon>
        <taxon>Thermoplasma</taxon>
    </lineage>
</organism>
<dbReference type="PaxDb" id="273116-14324866"/>
<evidence type="ECO:0000256" key="2">
    <source>
        <dbReference type="ARBA" id="ARBA00022475"/>
    </source>
</evidence>
<feature type="transmembrane region" description="Helical" evidence="6">
    <location>
        <begin position="190"/>
        <end position="212"/>
    </location>
</feature>
<keyword evidence="2" id="KW-1003">Cell membrane</keyword>
<dbReference type="AlphaFoldDB" id="Q97B09"/>
<reference evidence="8 9" key="1">
    <citation type="journal article" date="1999" name="Proc. Jpn. Acad.">
        <title>Determination of the complete genomic DNA sequence of Thermoplasma volvanium GSS1.</title>
        <authorList>
            <person name="Kawashima T."/>
            <person name="Yamamoto Y."/>
            <person name="Aramaki H."/>
            <person name="Nunoshiba T."/>
            <person name="Kawamoto T."/>
            <person name="Watanabe K."/>
            <person name="Yamazaki M."/>
            <person name="Kanehori K."/>
            <person name="Amano N."/>
            <person name="Ohya Y."/>
            <person name="Makino K."/>
            <person name="Suzuki M."/>
        </authorList>
    </citation>
    <scope>NUCLEOTIDE SEQUENCE [LARGE SCALE GENOMIC DNA]</scope>
    <source>
        <strain evidence="9">ATCC 51530 / DSM 4299 / JCM 9571 / NBRC 15438 / GSS1</strain>
    </source>
</reference>
<reference evidence="8 9" key="2">
    <citation type="journal article" date="2000" name="Proc. Natl. Acad. Sci. U.S.A.">
        <title>Archaeal adaptation to higher temperatures revealed by genomic sequence of Thermoplasma volcanium.</title>
        <authorList>
            <person name="Kawashima T."/>
            <person name="Amano N."/>
            <person name="Koike H."/>
            <person name="Makino S."/>
            <person name="Higuchi S."/>
            <person name="Kawashima-Ohya Y."/>
            <person name="Watanabe K."/>
            <person name="Yamazaki M."/>
            <person name="Kanehori K."/>
            <person name="Kawamoto T."/>
            <person name="Nunoshiba T."/>
            <person name="Yamamoto Y."/>
            <person name="Aramaki H."/>
            <person name="Makino K."/>
            <person name="Suzuki M."/>
        </authorList>
    </citation>
    <scope>NUCLEOTIDE SEQUENCE [LARGE SCALE GENOMIC DNA]</scope>
    <source>
        <strain evidence="9">ATCC 51530 / DSM 4299 / JCM 9571 / NBRC 15438 / GSS1</strain>
    </source>
</reference>
<feature type="transmembrane region" description="Helical" evidence="6">
    <location>
        <begin position="20"/>
        <end position="41"/>
    </location>
</feature>
<dbReference type="InterPro" id="IPR051311">
    <property type="entry name" value="DedA_domain"/>
</dbReference>
<dbReference type="InterPro" id="IPR032816">
    <property type="entry name" value="VTT_dom"/>
</dbReference>
<dbReference type="PhylomeDB" id="Q97B09"/>
<evidence type="ECO:0000256" key="6">
    <source>
        <dbReference type="SAM" id="Phobius"/>
    </source>
</evidence>
<keyword evidence="4 6" id="KW-1133">Transmembrane helix</keyword>
<dbReference type="HOGENOM" id="CLU_044208_1_1_2"/>